<keyword evidence="4" id="KW-1003">Cell membrane</keyword>
<dbReference type="PANTHER" id="PTHR45528">
    <property type="entry name" value="SENSOR HISTIDINE KINASE CPXA"/>
    <property type="match status" value="1"/>
</dbReference>
<name>A0A0A7G0Z3_9CLOT</name>
<evidence type="ECO:0000256" key="8">
    <source>
        <dbReference type="ARBA" id="ARBA00022777"/>
    </source>
</evidence>
<dbReference type="Proteomes" id="UP000030635">
    <property type="component" value="Chromosome"/>
</dbReference>
<comment type="subcellular location">
    <subcellularLocation>
        <location evidence="2">Cell membrane</location>
        <topology evidence="2">Multi-pass membrane protein</topology>
    </subcellularLocation>
</comment>
<sequence>MDTSSKKYKKTFNKAVIFNVVVIGVVLSITVIINYVIFTGYEKSRTAIWLLSFIIILAIYTAISKVRNALLFFLLDDTLNKLDNNKSIDYSLAEVSHFPKFLLNVSGRGYLKFYNGLEELLDLAIESGRKVSENKGEEKTINNLIVSLEKPSKNIVNLIEKLDGTSDKEILEKLEKEEKELKLSIEKLFECSKILSRKLDVERTNIDIVSIIKNTIEEMKDSLTNNELIFECEYDNLYVYGDGEKIWLSLKYLIQNSIKHSQDKSRIFIEVIPERSDKYDMFSRVYINIKNTSKHILKGTSDGIEIKAVRKLIEVQSGELNIVKDGDLFKSIITLEYGGEKDANL</sequence>
<keyword evidence="7" id="KW-0547">Nucleotide-binding</keyword>
<dbReference type="GO" id="GO:0000155">
    <property type="term" value="F:phosphorelay sensor kinase activity"/>
    <property type="evidence" value="ECO:0007669"/>
    <property type="project" value="TreeGrafter"/>
</dbReference>
<evidence type="ECO:0000256" key="10">
    <source>
        <dbReference type="ARBA" id="ARBA00023012"/>
    </source>
</evidence>
<dbReference type="EC" id="2.7.13.3" evidence="3"/>
<dbReference type="AlphaFoldDB" id="A0A0A7G0Z3"/>
<dbReference type="EMBL" id="CP006905">
    <property type="protein sequence ID" value="AIY84751.1"/>
    <property type="molecule type" value="Genomic_DNA"/>
</dbReference>
<keyword evidence="9" id="KW-0067">ATP-binding</keyword>
<reference evidence="13 14" key="1">
    <citation type="journal article" date="2015" name="Infect. Genet. Evol.">
        <title>Genomic sequences of six botulinum neurotoxin-producing strains representing three clostridial species illustrate the mobility and diversity of botulinum neurotoxin genes.</title>
        <authorList>
            <person name="Smith T.J."/>
            <person name="Hill K.K."/>
            <person name="Xie G."/>
            <person name="Foley B.T."/>
            <person name="Williamson C.H."/>
            <person name="Foster J.T."/>
            <person name="Johnson S.L."/>
            <person name="Chertkov O."/>
            <person name="Teshima H."/>
            <person name="Gibbons H.S."/>
            <person name="Johnsky L.A."/>
            <person name="Karavis M.A."/>
            <person name="Smith L.A."/>
        </authorList>
    </citation>
    <scope>NUCLEOTIDE SEQUENCE [LARGE SCALE GENOMIC DNA]</scope>
    <source>
        <strain evidence="13">Sullivan</strain>
    </source>
</reference>
<evidence type="ECO:0000256" key="3">
    <source>
        <dbReference type="ARBA" id="ARBA00012438"/>
    </source>
</evidence>
<evidence type="ECO:0000313" key="14">
    <source>
        <dbReference type="Proteomes" id="UP000030635"/>
    </source>
</evidence>
<evidence type="ECO:0000256" key="9">
    <source>
        <dbReference type="ARBA" id="ARBA00022840"/>
    </source>
</evidence>
<feature type="transmembrane region" description="Helical" evidence="12">
    <location>
        <begin position="16"/>
        <end position="41"/>
    </location>
</feature>
<dbReference type="Gene3D" id="3.30.565.10">
    <property type="entry name" value="Histidine kinase-like ATPase, C-terminal domain"/>
    <property type="match status" value="1"/>
</dbReference>
<evidence type="ECO:0000256" key="1">
    <source>
        <dbReference type="ARBA" id="ARBA00000085"/>
    </source>
</evidence>
<feature type="transmembrane region" description="Helical" evidence="12">
    <location>
        <begin position="47"/>
        <end position="63"/>
    </location>
</feature>
<accession>A0A0A7G0Z3</accession>
<keyword evidence="14" id="KW-1185">Reference proteome</keyword>
<evidence type="ECO:0000256" key="7">
    <source>
        <dbReference type="ARBA" id="ARBA00022741"/>
    </source>
</evidence>
<dbReference type="STRING" id="1561.NPD11_2373"/>
<evidence type="ECO:0000256" key="6">
    <source>
        <dbReference type="ARBA" id="ARBA00022679"/>
    </source>
</evidence>
<keyword evidence="10" id="KW-0902">Two-component regulatory system</keyword>
<evidence type="ECO:0000256" key="4">
    <source>
        <dbReference type="ARBA" id="ARBA00022475"/>
    </source>
</evidence>
<evidence type="ECO:0000256" key="11">
    <source>
        <dbReference type="ARBA" id="ARBA00023136"/>
    </source>
</evidence>
<dbReference type="InterPro" id="IPR036890">
    <property type="entry name" value="HATPase_C_sf"/>
</dbReference>
<dbReference type="RefSeq" id="WP_039311535.1">
    <property type="nucleotide sequence ID" value="NZ_CP006905.1"/>
</dbReference>
<dbReference type="SUPFAM" id="SSF55874">
    <property type="entry name" value="ATPase domain of HSP90 chaperone/DNA topoisomerase II/histidine kinase"/>
    <property type="match status" value="1"/>
</dbReference>
<evidence type="ECO:0000256" key="5">
    <source>
        <dbReference type="ARBA" id="ARBA00022553"/>
    </source>
</evidence>
<dbReference type="OrthoDB" id="1910719at2"/>
<dbReference type="eggNOG" id="COG2205">
    <property type="taxonomic scope" value="Bacteria"/>
</dbReference>
<gene>
    <name evidence="13" type="ORF">U729_618</name>
</gene>
<keyword evidence="6" id="KW-0808">Transferase</keyword>
<keyword evidence="5" id="KW-0597">Phosphoprotein</keyword>
<comment type="catalytic activity">
    <reaction evidence="1">
        <text>ATP + protein L-histidine = ADP + protein N-phospho-L-histidine.</text>
        <dbReference type="EC" id="2.7.13.3"/>
    </reaction>
</comment>
<dbReference type="KEGG" id="cbv:U729_618"/>
<evidence type="ECO:0000256" key="12">
    <source>
        <dbReference type="SAM" id="Phobius"/>
    </source>
</evidence>
<evidence type="ECO:0000313" key="13">
    <source>
        <dbReference type="EMBL" id="AIY84751.1"/>
    </source>
</evidence>
<protein>
    <recommendedName>
        <fullName evidence="3">histidine kinase</fullName>
        <ecNumber evidence="3">2.7.13.3</ecNumber>
    </recommendedName>
</protein>
<proteinExistence type="predicted"/>
<keyword evidence="11 12" id="KW-0472">Membrane</keyword>
<keyword evidence="8" id="KW-0418">Kinase</keyword>
<evidence type="ECO:0000256" key="2">
    <source>
        <dbReference type="ARBA" id="ARBA00004651"/>
    </source>
</evidence>
<dbReference type="PANTHER" id="PTHR45528:SF1">
    <property type="entry name" value="SENSOR HISTIDINE KINASE CPXA"/>
    <property type="match status" value="1"/>
</dbReference>
<organism evidence="13 14">
    <name type="scientific">Clostridium baratii str. Sullivan</name>
    <dbReference type="NCBI Taxonomy" id="1415775"/>
    <lineage>
        <taxon>Bacteria</taxon>
        <taxon>Bacillati</taxon>
        <taxon>Bacillota</taxon>
        <taxon>Clostridia</taxon>
        <taxon>Eubacteriales</taxon>
        <taxon>Clostridiaceae</taxon>
        <taxon>Clostridium</taxon>
    </lineage>
</organism>
<dbReference type="GO" id="GO:0005524">
    <property type="term" value="F:ATP binding"/>
    <property type="evidence" value="ECO:0007669"/>
    <property type="project" value="UniProtKB-KW"/>
</dbReference>
<keyword evidence="12" id="KW-1133">Transmembrane helix</keyword>
<dbReference type="HOGENOM" id="CLU_803399_0_0_9"/>
<dbReference type="InterPro" id="IPR050398">
    <property type="entry name" value="HssS/ArlS-like"/>
</dbReference>
<keyword evidence="12" id="KW-0812">Transmembrane</keyword>
<dbReference type="GO" id="GO:0005886">
    <property type="term" value="C:plasma membrane"/>
    <property type="evidence" value="ECO:0007669"/>
    <property type="project" value="UniProtKB-SubCell"/>
</dbReference>